<gene>
    <name evidence="1" type="ORF">NEMBOFW57_007915</name>
</gene>
<keyword evidence="2" id="KW-1185">Reference proteome</keyword>
<dbReference type="EMBL" id="JAHCVI010000003">
    <property type="protein sequence ID" value="KAG7288383.1"/>
    <property type="molecule type" value="Genomic_DNA"/>
</dbReference>
<protein>
    <submittedName>
        <fullName evidence="1">Uncharacterized protein</fullName>
    </submittedName>
</protein>
<proteinExistence type="predicted"/>
<dbReference type="Proteomes" id="UP001197093">
    <property type="component" value="Unassembled WGS sequence"/>
</dbReference>
<comment type="caution">
    <text evidence="1">The sequence shown here is derived from an EMBL/GenBank/DDBJ whole genome shotgun (WGS) entry which is preliminary data.</text>
</comment>
<accession>A0AAD4F009</accession>
<reference evidence="1" key="1">
    <citation type="submission" date="2023-02" db="EMBL/GenBank/DDBJ databases">
        <authorList>
            <person name="Palmer J.M."/>
        </authorList>
    </citation>
    <scope>NUCLEOTIDE SEQUENCE</scope>
    <source>
        <strain evidence="1">FW57</strain>
    </source>
</reference>
<evidence type="ECO:0000313" key="2">
    <source>
        <dbReference type="Proteomes" id="UP001197093"/>
    </source>
</evidence>
<evidence type="ECO:0000313" key="1">
    <source>
        <dbReference type="EMBL" id="KAG7288383.1"/>
    </source>
</evidence>
<sequence length="65" mass="7270">MELKRPALGDPVPDPHCNPTWKAALLHNIKYQVAFRCAPFVTKADPAMRQWVRGKPALSTRSATL</sequence>
<dbReference type="AlphaFoldDB" id="A0AAD4F009"/>
<name>A0AAD4F009_9PEZI</name>
<organism evidence="1 2">
    <name type="scientific">Staphylotrichum longicolle</name>
    <dbReference type="NCBI Taxonomy" id="669026"/>
    <lineage>
        <taxon>Eukaryota</taxon>
        <taxon>Fungi</taxon>
        <taxon>Dikarya</taxon>
        <taxon>Ascomycota</taxon>
        <taxon>Pezizomycotina</taxon>
        <taxon>Sordariomycetes</taxon>
        <taxon>Sordariomycetidae</taxon>
        <taxon>Sordariales</taxon>
        <taxon>Chaetomiaceae</taxon>
        <taxon>Staphylotrichum</taxon>
    </lineage>
</organism>